<evidence type="ECO:0000256" key="10">
    <source>
        <dbReference type="ARBA" id="ARBA00023180"/>
    </source>
</evidence>
<evidence type="ECO:0000256" key="5">
    <source>
        <dbReference type="ARBA" id="ARBA00022659"/>
    </source>
</evidence>
<evidence type="ECO:0000256" key="1">
    <source>
        <dbReference type="ARBA" id="ARBA00003651"/>
    </source>
</evidence>
<dbReference type="PROSITE" id="PS50923">
    <property type="entry name" value="SUSHI"/>
    <property type="match status" value="4"/>
</dbReference>
<feature type="signal peptide" evidence="14">
    <location>
        <begin position="1"/>
        <end position="21"/>
    </location>
</feature>
<evidence type="ECO:0000256" key="11">
    <source>
        <dbReference type="ARBA" id="ARBA00029855"/>
    </source>
</evidence>
<feature type="disulfide bond" evidence="13">
    <location>
        <begin position="209"/>
        <end position="252"/>
    </location>
</feature>
<organism evidence="16 17">
    <name type="scientific">Monopterus albus</name>
    <name type="common">Swamp eel</name>
    <dbReference type="NCBI Taxonomy" id="43700"/>
    <lineage>
        <taxon>Eukaryota</taxon>
        <taxon>Metazoa</taxon>
        <taxon>Chordata</taxon>
        <taxon>Craniata</taxon>
        <taxon>Vertebrata</taxon>
        <taxon>Euteleostomi</taxon>
        <taxon>Actinopterygii</taxon>
        <taxon>Neopterygii</taxon>
        <taxon>Teleostei</taxon>
        <taxon>Neoteleostei</taxon>
        <taxon>Acanthomorphata</taxon>
        <taxon>Anabantaria</taxon>
        <taxon>Synbranchiformes</taxon>
        <taxon>Synbranchidae</taxon>
        <taxon>Monopterus</taxon>
    </lineage>
</organism>
<dbReference type="SMART" id="SM00032">
    <property type="entry name" value="CCP"/>
    <property type="match status" value="4"/>
</dbReference>
<dbReference type="GO" id="GO:0005576">
    <property type="term" value="C:extracellular region"/>
    <property type="evidence" value="ECO:0007669"/>
    <property type="project" value="UniProtKB-SubCell"/>
</dbReference>
<keyword evidence="6" id="KW-0358">Heparin-binding</keyword>
<dbReference type="InterPro" id="IPR050350">
    <property type="entry name" value="Compl-Cell_Adhes-Reg"/>
</dbReference>
<evidence type="ECO:0000256" key="7">
    <source>
        <dbReference type="ARBA" id="ARBA00022729"/>
    </source>
</evidence>
<keyword evidence="10" id="KW-0325">Glycoprotein</keyword>
<accession>A0A3Q3QTV2</accession>
<dbReference type="Pfam" id="PF00084">
    <property type="entry name" value="Sushi"/>
    <property type="match status" value="4"/>
</dbReference>
<dbReference type="STRING" id="43700.ENSMALP00000020061"/>
<evidence type="ECO:0000256" key="4">
    <source>
        <dbReference type="ARBA" id="ARBA00022525"/>
    </source>
</evidence>
<keyword evidence="7 14" id="KW-0732">Signal</keyword>
<dbReference type="PANTHER" id="PTHR19325">
    <property type="entry name" value="COMPLEMENT COMPONENT-RELATED SUSHI DOMAIN-CONTAINING"/>
    <property type="match status" value="1"/>
</dbReference>
<proteinExistence type="predicted"/>
<protein>
    <recommendedName>
        <fullName evidence="3">Beta-2-glycoprotein 1</fullName>
    </recommendedName>
    <alternativeName>
        <fullName evidence="11">Apolipoprotein H</fullName>
    </alternativeName>
    <alternativeName>
        <fullName evidence="12">Beta-2-glycoprotein I</fullName>
    </alternativeName>
</protein>
<dbReference type="Proteomes" id="UP000261600">
    <property type="component" value="Unplaced"/>
</dbReference>
<reference evidence="16" key="2">
    <citation type="submission" date="2025-09" db="UniProtKB">
        <authorList>
            <consortium name="Ensembl"/>
        </authorList>
    </citation>
    <scope>IDENTIFICATION</scope>
</reference>
<dbReference type="InterPro" id="IPR035976">
    <property type="entry name" value="Sushi/SCR/CCP_sf"/>
</dbReference>
<dbReference type="Pfam" id="PF09014">
    <property type="entry name" value="Sushi_2"/>
    <property type="match status" value="1"/>
</dbReference>
<evidence type="ECO:0000256" key="6">
    <source>
        <dbReference type="ARBA" id="ARBA00022674"/>
    </source>
</evidence>
<evidence type="ECO:0000256" key="12">
    <source>
        <dbReference type="ARBA" id="ARBA00033414"/>
    </source>
</evidence>
<reference evidence="16" key="1">
    <citation type="submission" date="2025-08" db="UniProtKB">
        <authorList>
            <consortium name="Ensembl"/>
        </authorList>
    </citation>
    <scope>IDENTIFICATION</scope>
</reference>
<dbReference type="GO" id="GO:0008201">
    <property type="term" value="F:heparin binding"/>
    <property type="evidence" value="ECO:0007669"/>
    <property type="project" value="UniProtKB-KW"/>
</dbReference>
<comment type="caution">
    <text evidence="13">Lacks conserved residue(s) required for the propagation of feature annotation.</text>
</comment>
<evidence type="ECO:0000259" key="15">
    <source>
        <dbReference type="PROSITE" id="PS50923"/>
    </source>
</evidence>
<evidence type="ECO:0000313" key="16">
    <source>
        <dbReference type="Ensembl" id="ENSMALP00000020061.1"/>
    </source>
</evidence>
<dbReference type="AlphaFoldDB" id="A0A3Q3QTV2"/>
<feature type="domain" description="Sushi" evidence="15">
    <location>
        <begin position="207"/>
        <end position="266"/>
    </location>
</feature>
<feature type="domain" description="Sushi" evidence="15">
    <location>
        <begin position="144"/>
        <end position="206"/>
    </location>
</feature>
<evidence type="ECO:0000313" key="17">
    <source>
        <dbReference type="Proteomes" id="UP000261600"/>
    </source>
</evidence>
<evidence type="ECO:0000256" key="8">
    <source>
        <dbReference type="ARBA" id="ARBA00022737"/>
    </source>
</evidence>
<evidence type="ECO:0000256" key="9">
    <source>
        <dbReference type="ARBA" id="ARBA00023157"/>
    </source>
</evidence>
<evidence type="ECO:0000256" key="13">
    <source>
        <dbReference type="PROSITE-ProRule" id="PRU00302"/>
    </source>
</evidence>
<evidence type="ECO:0000256" key="2">
    <source>
        <dbReference type="ARBA" id="ARBA00004613"/>
    </source>
</evidence>
<dbReference type="Ensembl" id="ENSMALT00000020454.1">
    <property type="protein sequence ID" value="ENSMALP00000020061.1"/>
    <property type="gene ID" value="ENSMALG00000014022.1"/>
</dbReference>
<keyword evidence="17" id="KW-1185">Reference proteome</keyword>
<keyword evidence="5 13" id="KW-0768">Sushi</keyword>
<dbReference type="CDD" id="cd00033">
    <property type="entry name" value="CCP"/>
    <property type="match status" value="4"/>
</dbReference>
<feature type="chain" id="PRO_5018579784" description="Beta-2-glycoprotein 1" evidence="14">
    <location>
        <begin position="22"/>
        <end position="352"/>
    </location>
</feature>
<dbReference type="Gene3D" id="2.10.70.10">
    <property type="entry name" value="Complement Module, domain 1"/>
    <property type="match status" value="5"/>
</dbReference>
<evidence type="ECO:0000256" key="14">
    <source>
        <dbReference type="SAM" id="SignalP"/>
    </source>
</evidence>
<sequence>MDHMLALFLLCPFVFLSAVTSQNDNVCSRPQLAANIEMDEIQRFFNPGAVLALSCKQGYTPVLGPRTIVCTDSGQWAKTKLKCIPKTCPFPDLLSNGEIYYEDTVYQSTINYTCHEGFVLTGASTAVCQANGTWSALVPECKPVSCGLAPIPQFGMIVYDKLIRGNTTDYGVTGTYKCRPPYVVIGDARAECTASGTWTKTPECQVMTCPPPENIYKGYMSNNDDRDYDFMEVIRYGCHGDYVLEGSLQIVCQQDGSWSEKPSCKAPCSVDIQRGRILYKRQKLWIENLRPNRVLHKDIVSVYCLDKARNCGYAVPSQCIDGKLKIPECFELPGAAEYQLRSGSLPSEIDQC</sequence>
<feature type="domain" description="Sushi" evidence="15">
    <location>
        <begin position="25"/>
        <end position="85"/>
    </location>
</feature>
<comment type="function">
    <text evidence="1">Binds to various kinds of negatively charged substances such as heparin, phospholipids, and dextran sulfate. May prevent activation of the intrinsic blood coagulation cascade by binding to phospholipids on the surface of damaged cells.</text>
</comment>
<keyword evidence="8" id="KW-0677">Repeat</keyword>
<dbReference type="OrthoDB" id="6103690at2759"/>
<feature type="disulfide bond" evidence="13">
    <location>
        <begin position="114"/>
        <end position="141"/>
    </location>
</feature>
<evidence type="ECO:0000256" key="3">
    <source>
        <dbReference type="ARBA" id="ARBA00020104"/>
    </source>
</evidence>
<dbReference type="SUPFAM" id="SSF57535">
    <property type="entry name" value="Complement control module/SCR domain"/>
    <property type="match status" value="5"/>
</dbReference>
<comment type="subcellular location">
    <subcellularLocation>
        <location evidence="2">Secreted</location>
    </subcellularLocation>
</comment>
<keyword evidence="9 13" id="KW-1015">Disulfide bond</keyword>
<dbReference type="InterPro" id="IPR015104">
    <property type="entry name" value="Sushi_2"/>
</dbReference>
<feature type="disulfide bond" evidence="13">
    <location>
        <begin position="27"/>
        <end position="70"/>
    </location>
</feature>
<feature type="domain" description="Sushi" evidence="15">
    <location>
        <begin position="86"/>
        <end position="143"/>
    </location>
</feature>
<dbReference type="InterPro" id="IPR000436">
    <property type="entry name" value="Sushi_SCR_CCP_dom"/>
</dbReference>
<dbReference type="PANTHER" id="PTHR19325:SF573">
    <property type="entry name" value="MEMBRANE COFACTOR PROTEIN"/>
    <property type="match status" value="1"/>
</dbReference>
<keyword evidence="4" id="KW-0964">Secreted</keyword>
<name>A0A3Q3QTV2_MONAL</name>